<evidence type="ECO:0000256" key="1">
    <source>
        <dbReference type="ARBA" id="ARBA00022603"/>
    </source>
</evidence>
<evidence type="ECO:0008006" key="8">
    <source>
        <dbReference type="Google" id="ProtNLM"/>
    </source>
</evidence>
<dbReference type="PANTHER" id="PTHR43464:SF19">
    <property type="entry name" value="UBIQUINONE BIOSYNTHESIS O-METHYLTRANSFERASE, MITOCHONDRIAL"/>
    <property type="match status" value="1"/>
</dbReference>
<reference evidence="6 7" key="1">
    <citation type="journal article" date="2019" name="Int. J. Syst. Evol. Microbiol.">
        <title>The Global Catalogue of Microorganisms (GCM) 10K type strain sequencing project: providing services to taxonomists for standard genome sequencing and annotation.</title>
        <authorList>
            <consortium name="The Broad Institute Genomics Platform"/>
            <consortium name="The Broad Institute Genome Sequencing Center for Infectious Disease"/>
            <person name="Wu L."/>
            <person name="Ma J."/>
        </authorList>
    </citation>
    <scope>NUCLEOTIDE SEQUENCE [LARGE SCALE GENOMIC DNA]</scope>
    <source>
        <strain evidence="6 7">JCM 3325</strain>
    </source>
</reference>
<dbReference type="SUPFAM" id="SSF53335">
    <property type="entry name" value="S-adenosyl-L-methionine-dependent methyltransferases"/>
    <property type="match status" value="1"/>
</dbReference>
<evidence type="ECO:0000256" key="3">
    <source>
        <dbReference type="ARBA" id="ARBA00022691"/>
    </source>
</evidence>
<dbReference type="CDD" id="cd02440">
    <property type="entry name" value="AdoMet_MTases"/>
    <property type="match status" value="1"/>
</dbReference>
<keyword evidence="1" id="KW-0489">Methyltransferase</keyword>
<dbReference type="Pfam" id="PF09981">
    <property type="entry name" value="DUF2218"/>
    <property type="match status" value="1"/>
</dbReference>
<organism evidence="6 7">
    <name type="scientific">Actinomadura vinacea</name>
    <dbReference type="NCBI Taxonomy" id="115336"/>
    <lineage>
        <taxon>Bacteria</taxon>
        <taxon>Bacillati</taxon>
        <taxon>Actinomycetota</taxon>
        <taxon>Actinomycetes</taxon>
        <taxon>Streptosporangiales</taxon>
        <taxon>Thermomonosporaceae</taxon>
        <taxon>Actinomadura</taxon>
    </lineage>
</organism>
<sequence length="579" mass="63649">MSFLNVPGARLYYETHGAGPLLIMIPGAGGAADVFRRVAQHLATRYTVVLYDRRGFSRSELDGPQDYDQRPATDSDDVRHLIEHLSREPAVVFGGSSGAIVALEVLARHPSVVGTLVPFEPPAMRYLPGGQEWVDFFTHMYGLYRDSGIEPAITRFRERTFPASDMQVMARAPRNDANAAYWFEHELRQYPAVELDLQTLTTHADRIVFAVGREGRGYPAYDATVELAVRLGTKLIELPGGHVGYVAHPAESARDLMHGLQRASTSETMPPLAAMPDRDLGRPQPAFRTLADEGLIQGRVLDAGCGTGEHVLMCAALGLEATGVDVAPTALKTAEAKASERSLSARFLLHDARTLSELGETFDTVLDCGLLHTFGDQDRAAYIAGVRTVLAPGGRYFVLWFGDQESGDHGPRRSTRDEITAAFADGWQIDSIDATMLDIADAPEGRKGWLVALTRQGGDWIARAHIHTGKPSRYLTQLGRHADGIQHKLPDLHRGRDEQDRPHVKHVEWTDTAATLILNVGRCTLRADDEAGVLAVQAVAASEQSLRQIQRLISRDLERFGRRDHLTVDWQLLAGDADQ</sequence>
<evidence type="ECO:0000313" key="7">
    <source>
        <dbReference type="Proteomes" id="UP001501231"/>
    </source>
</evidence>
<dbReference type="Gene3D" id="3.40.50.1820">
    <property type="entry name" value="alpha/beta hydrolase"/>
    <property type="match status" value="1"/>
</dbReference>
<evidence type="ECO:0000313" key="6">
    <source>
        <dbReference type="EMBL" id="GAA2446844.1"/>
    </source>
</evidence>
<protein>
    <recommendedName>
        <fullName evidence="8">Alpha/beta fold hydrolase</fullName>
    </recommendedName>
</protein>
<dbReference type="InterPro" id="IPR029058">
    <property type="entry name" value="AB_hydrolase_fold"/>
</dbReference>
<evidence type="ECO:0000259" key="4">
    <source>
        <dbReference type="Pfam" id="PF00561"/>
    </source>
</evidence>
<dbReference type="RefSeq" id="WP_344595602.1">
    <property type="nucleotide sequence ID" value="NZ_BAAARW010000031.1"/>
</dbReference>
<accession>A0ABN3K1L0</accession>
<dbReference type="EMBL" id="BAAARW010000031">
    <property type="protein sequence ID" value="GAA2446844.1"/>
    <property type="molecule type" value="Genomic_DNA"/>
</dbReference>
<dbReference type="Gene3D" id="3.40.50.150">
    <property type="entry name" value="Vaccinia Virus protein VP39"/>
    <property type="match status" value="1"/>
</dbReference>
<dbReference type="PANTHER" id="PTHR43464">
    <property type="entry name" value="METHYLTRANSFERASE"/>
    <property type="match status" value="1"/>
</dbReference>
<feature type="domain" description="Methyltransferase" evidence="5">
    <location>
        <begin position="300"/>
        <end position="394"/>
    </location>
</feature>
<dbReference type="SUPFAM" id="SSF53474">
    <property type="entry name" value="alpha/beta-Hydrolases"/>
    <property type="match status" value="1"/>
</dbReference>
<dbReference type="InterPro" id="IPR041698">
    <property type="entry name" value="Methyltransf_25"/>
</dbReference>
<keyword evidence="3" id="KW-0949">S-adenosyl-L-methionine</keyword>
<dbReference type="InterPro" id="IPR029063">
    <property type="entry name" value="SAM-dependent_MTases_sf"/>
</dbReference>
<feature type="domain" description="AB hydrolase-1" evidence="4">
    <location>
        <begin position="20"/>
        <end position="117"/>
    </location>
</feature>
<proteinExistence type="predicted"/>
<keyword evidence="7" id="KW-1185">Reference proteome</keyword>
<dbReference type="InterPro" id="IPR014543">
    <property type="entry name" value="UCP028291"/>
</dbReference>
<name>A0ABN3K1L0_9ACTN</name>
<dbReference type="Proteomes" id="UP001501231">
    <property type="component" value="Unassembled WGS sequence"/>
</dbReference>
<gene>
    <name evidence="6" type="ORF">GCM10010191_74970</name>
</gene>
<comment type="caution">
    <text evidence="6">The sequence shown here is derived from an EMBL/GenBank/DDBJ whole genome shotgun (WGS) entry which is preliminary data.</text>
</comment>
<dbReference type="InterPro" id="IPR000073">
    <property type="entry name" value="AB_hydrolase_1"/>
</dbReference>
<keyword evidence="2" id="KW-0808">Transferase</keyword>
<evidence type="ECO:0000256" key="2">
    <source>
        <dbReference type="ARBA" id="ARBA00022679"/>
    </source>
</evidence>
<dbReference type="Gene3D" id="3.30.310.50">
    <property type="entry name" value="Alpha-D-phosphohexomutase, C-terminal domain"/>
    <property type="match status" value="1"/>
</dbReference>
<dbReference type="Pfam" id="PF13649">
    <property type="entry name" value="Methyltransf_25"/>
    <property type="match status" value="1"/>
</dbReference>
<dbReference type="Pfam" id="PF00561">
    <property type="entry name" value="Abhydrolase_1"/>
    <property type="match status" value="1"/>
</dbReference>
<evidence type="ECO:0000259" key="5">
    <source>
        <dbReference type="Pfam" id="PF13649"/>
    </source>
</evidence>